<dbReference type="SMART" id="SM00249">
    <property type="entry name" value="PHD"/>
    <property type="match status" value="3"/>
</dbReference>
<evidence type="ECO:0000256" key="3">
    <source>
        <dbReference type="ARBA" id="ARBA00022833"/>
    </source>
</evidence>
<evidence type="ECO:0000259" key="6">
    <source>
        <dbReference type="PROSITE" id="PS50016"/>
    </source>
</evidence>
<feature type="domain" description="PHD-type" evidence="6">
    <location>
        <begin position="332"/>
        <end position="382"/>
    </location>
</feature>
<feature type="domain" description="PHD-type" evidence="6">
    <location>
        <begin position="443"/>
        <end position="497"/>
    </location>
</feature>
<accession>A0A2P5WAM7</accession>
<dbReference type="PROSITE" id="PS01359">
    <property type="entry name" value="ZF_PHD_1"/>
    <property type="match status" value="1"/>
</dbReference>
<keyword evidence="1" id="KW-0479">Metal-binding</keyword>
<gene>
    <name evidence="7" type="ORF">GOBAR_AA32542</name>
</gene>
<protein>
    <recommendedName>
        <fullName evidence="6">PHD-type domain-containing protein</fullName>
    </recommendedName>
</protein>
<reference evidence="7 8" key="1">
    <citation type="submission" date="2015-01" db="EMBL/GenBank/DDBJ databases">
        <title>Genome of allotetraploid Gossypium barbadense reveals genomic plasticity and fiber elongation in cotton evolution.</title>
        <authorList>
            <person name="Chen X."/>
            <person name="Liu X."/>
            <person name="Zhao B."/>
            <person name="Zheng H."/>
            <person name="Hu Y."/>
            <person name="Lu G."/>
            <person name="Yang C."/>
            <person name="Chen J."/>
            <person name="Shan C."/>
            <person name="Zhang L."/>
            <person name="Zhou Y."/>
            <person name="Wang L."/>
            <person name="Guo W."/>
            <person name="Bai Y."/>
            <person name="Ruan J."/>
            <person name="Shangguan X."/>
            <person name="Mao Y."/>
            <person name="Jiang J."/>
            <person name="Zhu Y."/>
            <person name="Lei J."/>
            <person name="Kang H."/>
            <person name="Chen S."/>
            <person name="He X."/>
            <person name="Wang R."/>
            <person name="Wang Y."/>
            <person name="Chen J."/>
            <person name="Wang L."/>
            <person name="Yu S."/>
            <person name="Wang B."/>
            <person name="Wei J."/>
            <person name="Song S."/>
            <person name="Lu X."/>
            <person name="Gao Z."/>
            <person name="Gu W."/>
            <person name="Deng X."/>
            <person name="Ma D."/>
            <person name="Wang S."/>
            <person name="Liang W."/>
            <person name="Fang L."/>
            <person name="Cai C."/>
            <person name="Zhu X."/>
            <person name="Zhou B."/>
            <person name="Zhang Y."/>
            <person name="Chen Z."/>
            <person name="Xu S."/>
            <person name="Zhu R."/>
            <person name="Wang S."/>
            <person name="Zhang T."/>
            <person name="Zhao G."/>
        </authorList>
    </citation>
    <scope>NUCLEOTIDE SEQUENCE [LARGE SCALE GENOMIC DNA]</scope>
    <source>
        <strain evidence="8">cv. Xinhai21</strain>
        <tissue evidence="7">Leaf</tissue>
    </source>
</reference>
<feature type="domain" description="PHD-type" evidence="6">
    <location>
        <begin position="493"/>
        <end position="543"/>
    </location>
</feature>
<dbReference type="Pfam" id="PF00628">
    <property type="entry name" value="PHD"/>
    <property type="match status" value="2"/>
</dbReference>
<evidence type="ECO:0000256" key="4">
    <source>
        <dbReference type="PROSITE-ProRule" id="PRU00146"/>
    </source>
</evidence>
<dbReference type="Gene3D" id="2.30.30.1150">
    <property type="match status" value="1"/>
</dbReference>
<dbReference type="InterPro" id="IPR001965">
    <property type="entry name" value="Znf_PHD"/>
</dbReference>
<name>A0A2P5WAM7_GOSBA</name>
<dbReference type="InterPro" id="IPR019787">
    <property type="entry name" value="Znf_PHD-finger"/>
</dbReference>
<feature type="region of interest" description="Disordered" evidence="5">
    <location>
        <begin position="48"/>
        <end position="86"/>
    </location>
</feature>
<dbReference type="OrthoDB" id="1903104at2759"/>
<dbReference type="PROSITE" id="PS50016">
    <property type="entry name" value="ZF_PHD_2"/>
    <property type="match status" value="3"/>
</dbReference>
<keyword evidence="2 4" id="KW-0863">Zinc-finger</keyword>
<evidence type="ECO:0000313" key="8">
    <source>
        <dbReference type="Proteomes" id="UP000239757"/>
    </source>
</evidence>
<dbReference type="SUPFAM" id="SSF57903">
    <property type="entry name" value="FYVE/PHD zinc finger"/>
    <property type="match status" value="3"/>
</dbReference>
<sequence>MQEGKKTENNEVVEMGVEEGTINSEGAEIGEEIKCFKIEPVNNGFGSEFANDSGDGSSGASESLRTYKRRRQLRSSSNTEVQDGGKASIGQVTLPFTDHCASLNDSNYRLQRKWRNVVLENMHQFLSGDEGGIRRCIQDALVFHQENDCNVTVKDSDTCHEDKQNCSPQARQIPNGNQHTAEELEGVISNGSYKELNPKTTTERCQLVFFDVIISEKFTSLCKLLLENFQGIKLDNLFHLSLINSRMKEGEYEQSPMLFTSDIQEVWRKLQGLGSEIISLAKSLSNITSASCSEQVGCSVGSAEKEKHEFCTRESETLAKPEQIEACGVFKVCTCRYCGEKADGKDCFVCDSCEEMYHVACIEPAVKMIPRKSWYCASCTSNGMGSPHENCVICNRLNAPRTLNSNVADENYNEHFETFTELEENSNCSVGNRLQLSLGSKTRHVCKICGGNFVKGEKLRSCEHPYCPNKYYHVRCLTMKQLKTYCSRWYCPSCLCRACLADKDDDKIVLCDGCDAAYHIYCMKPPRTSIPSGKWFCRKCDAGIQRIQRAKRAYESKLKMKGIGGKMAYGNLELSRNQGEKEESDRSRGGMDMLLSAASTLHFEEKLNATRKKS</sequence>
<dbReference type="Gene3D" id="3.30.40.10">
    <property type="entry name" value="Zinc/RING finger domain, C3HC4 (zinc finger)"/>
    <property type="match status" value="2"/>
</dbReference>
<dbReference type="Proteomes" id="UP000239757">
    <property type="component" value="Unassembled WGS sequence"/>
</dbReference>
<evidence type="ECO:0000256" key="5">
    <source>
        <dbReference type="SAM" id="MobiDB-lite"/>
    </source>
</evidence>
<dbReference type="InterPro" id="IPR013083">
    <property type="entry name" value="Znf_RING/FYVE/PHD"/>
</dbReference>
<dbReference type="EMBL" id="KZ668359">
    <property type="protein sequence ID" value="PPR88152.1"/>
    <property type="molecule type" value="Genomic_DNA"/>
</dbReference>
<dbReference type="PANTHER" id="PTHR47162">
    <property type="entry name" value="OS02G0192300 PROTEIN"/>
    <property type="match status" value="1"/>
</dbReference>
<keyword evidence="3" id="KW-0862">Zinc</keyword>
<dbReference type="InterPro" id="IPR019786">
    <property type="entry name" value="Zinc_finger_PHD-type_CS"/>
</dbReference>
<evidence type="ECO:0000256" key="2">
    <source>
        <dbReference type="ARBA" id="ARBA00022771"/>
    </source>
</evidence>
<proteinExistence type="predicted"/>
<evidence type="ECO:0000256" key="1">
    <source>
        <dbReference type="ARBA" id="ARBA00022723"/>
    </source>
</evidence>
<dbReference type="InterPro" id="IPR011011">
    <property type="entry name" value="Znf_FYVE_PHD"/>
</dbReference>
<evidence type="ECO:0000313" key="7">
    <source>
        <dbReference type="EMBL" id="PPR88152.1"/>
    </source>
</evidence>
<dbReference type="AlphaFoldDB" id="A0A2P5WAM7"/>
<dbReference type="FunFam" id="2.30.30.1150:FF:000005">
    <property type="entry name" value="PHD finger protein EHD3 isoform A"/>
    <property type="match status" value="1"/>
</dbReference>
<dbReference type="PANTHER" id="PTHR47162:SF9">
    <property type="entry name" value="PHD FINGER PROTEIN EHD3-LIKE"/>
    <property type="match status" value="1"/>
</dbReference>
<dbReference type="GO" id="GO:0008270">
    <property type="term" value="F:zinc ion binding"/>
    <property type="evidence" value="ECO:0007669"/>
    <property type="project" value="UniProtKB-KW"/>
</dbReference>
<organism evidence="7 8">
    <name type="scientific">Gossypium barbadense</name>
    <name type="common">Sea Island cotton</name>
    <name type="synonym">Hibiscus barbadensis</name>
    <dbReference type="NCBI Taxonomy" id="3634"/>
    <lineage>
        <taxon>Eukaryota</taxon>
        <taxon>Viridiplantae</taxon>
        <taxon>Streptophyta</taxon>
        <taxon>Embryophyta</taxon>
        <taxon>Tracheophyta</taxon>
        <taxon>Spermatophyta</taxon>
        <taxon>Magnoliopsida</taxon>
        <taxon>eudicotyledons</taxon>
        <taxon>Gunneridae</taxon>
        <taxon>Pentapetalae</taxon>
        <taxon>rosids</taxon>
        <taxon>malvids</taxon>
        <taxon>Malvales</taxon>
        <taxon>Malvaceae</taxon>
        <taxon>Malvoideae</taxon>
        <taxon>Gossypium</taxon>
    </lineage>
</organism>